<dbReference type="AlphaFoldDB" id="A0A5K7S3U9"/>
<evidence type="ECO:0000256" key="1">
    <source>
        <dbReference type="ARBA" id="ARBA00023002"/>
    </source>
</evidence>
<proteinExistence type="predicted"/>
<sequence>MWAGTPAKIVMKCLCAKDSPENLQIFADKFGWEEIETDWRKVVTRDDIDLISIATPNFLHKEIALEAAKNGKHVLCEKPLANNLADAREMLDAVKRAGVKHCCGYSYRFTPSLALARQLVQEGRIGRIYHVFVRYAQDWITNPNFAMVWRFDKKIAGSGPLGDLSAHSVDATRFITGLNFKEVSGNLQTLIKERPVDGNNPNGPKGMVTVDDVAQFLVNFEGGATGCFESTRLATGRKNYNTIEINGEKGSIFWNFEDQNYLMFYDNTQGPQEAGFRKINATHDVHPYNGGWWPQGHGIGYADSFVIEVAEFIRSIVDNTPFSPSFEDGVKSQEVLEAVERSVENRSWAEVK</sequence>
<feature type="domain" description="Gfo/Idh/MocA-like oxidoreductase N-terminal" evidence="2">
    <location>
        <begin position="15"/>
        <end position="101"/>
    </location>
</feature>
<organism evidence="4 5">
    <name type="scientific">Aquipluma nitroreducens</name>
    <dbReference type="NCBI Taxonomy" id="2010828"/>
    <lineage>
        <taxon>Bacteria</taxon>
        <taxon>Pseudomonadati</taxon>
        <taxon>Bacteroidota</taxon>
        <taxon>Bacteroidia</taxon>
        <taxon>Marinilabiliales</taxon>
        <taxon>Prolixibacteraceae</taxon>
        <taxon>Aquipluma</taxon>
    </lineage>
</organism>
<dbReference type="Gene3D" id="3.40.50.720">
    <property type="entry name" value="NAD(P)-binding Rossmann-like Domain"/>
    <property type="match status" value="1"/>
</dbReference>
<evidence type="ECO:0000259" key="3">
    <source>
        <dbReference type="Pfam" id="PF22725"/>
    </source>
</evidence>
<dbReference type="Proteomes" id="UP001193389">
    <property type="component" value="Chromosome"/>
</dbReference>
<dbReference type="InterPro" id="IPR036291">
    <property type="entry name" value="NAD(P)-bd_dom_sf"/>
</dbReference>
<gene>
    <name evidence="4" type="ORF">AQPE_0287</name>
</gene>
<dbReference type="SUPFAM" id="SSF51735">
    <property type="entry name" value="NAD(P)-binding Rossmann-fold domains"/>
    <property type="match status" value="1"/>
</dbReference>
<feature type="domain" description="GFO/IDH/MocA-like oxidoreductase" evidence="3">
    <location>
        <begin position="115"/>
        <end position="252"/>
    </location>
</feature>
<dbReference type="InterPro" id="IPR050463">
    <property type="entry name" value="Gfo/Idh/MocA_oxidrdct_glycsds"/>
</dbReference>
<keyword evidence="5" id="KW-1185">Reference proteome</keyword>
<dbReference type="GO" id="GO:0000166">
    <property type="term" value="F:nucleotide binding"/>
    <property type="evidence" value="ECO:0007669"/>
    <property type="project" value="InterPro"/>
</dbReference>
<dbReference type="Pfam" id="PF01408">
    <property type="entry name" value="GFO_IDH_MocA"/>
    <property type="match status" value="1"/>
</dbReference>
<name>A0A5K7S3U9_9BACT</name>
<dbReference type="InterPro" id="IPR000683">
    <property type="entry name" value="Gfo/Idh/MocA-like_OxRdtase_N"/>
</dbReference>
<dbReference type="KEGG" id="anf:AQPE_0287"/>
<dbReference type="Pfam" id="PF22725">
    <property type="entry name" value="GFO_IDH_MocA_C3"/>
    <property type="match status" value="1"/>
</dbReference>
<dbReference type="PANTHER" id="PTHR43818">
    <property type="entry name" value="BCDNA.GH03377"/>
    <property type="match status" value="1"/>
</dbReference>
<evidence type="ECO:0000313" key="4">
    <source>
        <dbReference type="EMBL" id="BBE16150.1"/>
    </source>
</evidence>
<accession>A0A5K7S3U9</accession>
<dbReference type="EMBL" id="AP018694">
    <property type="protein sequence ID" value="BBE16150.1"/>
    <property type="molecule type" value="Genomic_DNA"/>
</dbReference>
<evidence type="ECO:0000259" key="2">
    <source>
        <dbReference type="Pfam" id="PF01408"/>
    </source>
</evidence>
<dbReference type="SUPFAM" id="SSF55347">
    <property type="entry name" value="Glyceraldehyde-3-phosphate dehydrogenase-like, C-terminal domain"/>
    <property type="match status" value="1"/>
</dbReference>
<dbReference type="GO" id="GO:0016491">
    <property type="term" value="F:oxidoreductase activity"/>
    <property type="evidence" value="ECO:0007669"/>
    <property type="project" value="UniProtKB-KW"/>
</dbReference>
<evidence type="ECO:0000313" key="5">
    <source>
        <dbReference type="Proteomes" id="UP001193389"/>
    </source>
</evidence>
<keyword evidence="1" id="KW-0560">Oxidoreductase</keyword>
<dbReference type="Gene3D" id="3.30.360.10">
    <property type="entry name" value="Dihydrodipicolinate Reductase, domain 2"/>
    <property type="match status" value="1"/>
</dbReference>
<dbReference type="InterPro" id="IPR055170">
    <property type="entry name" value="GFO_IDH_MocA-like_dom"/>
</dbReference>
<dbReference type="PANTHER" id="PTHR43818:SF11">
    <property type="entry name" value="BCDNA.GH03377"/>
    <property type="match status" value="1"/>
</dbReference>
<protein>
    <submittedName>
        <fullName evidence="4">Oxidoreductase</fullName>
    </submittedName>
</protein>
<reference evidence="4" key="1">
    <citation type="journal article" date="2020" name="Int. J. Syst. Evol. Microbiol.">
        <title>Aquipluma nitroreducens gen. nov. sp. nov., a novel facultatively anaerobic bacterium isolated from a freshwater lake.</title>
        <authorList>
            <person name="Watanabe M."/>
            <person name="Kojima H."/>
            <person name="Fukui M."/>
        </authorList>
    </citation>
    <scope>NUCLEOTIDE SEQUENCE</scope>
    <source>
        <strain evidence="4">MeG22</strain>
    </source>
</reference>